<sequence length="150" mass="17244">MKKILLYCLTILSLLVLLVGCSKKVNDSNKPEMFKSDKLGFSIVFPKTWKDKYRVEENDMGITVYFKPKEKAEGGYGKLFAFINKNSANFYEDSLDTICDQRYFEAKGATYVIGGPTDLNFPEEHPEFNTFLKMKGELKEVLKTLKIIDK</sequence>
<name>A0A401UPY7_9CLOT</name>
<dbReference type="AlphaFoldDB" id="A0A401UPY7"/>
<dbReference type="RefSeq" id="WP_125003523.1">
    <property type="nucleotide sequence ID" value="NZ_BHYK01000019.1"/>
</dbReference>
<proteinExistence type="predicted"/>
<organism evidence="1 2">
    <name type="scientific">Clostridium tagluense</name>
    <dbReference type="NCBI Taxonomy" id="360422"/>
    <lineage>
        <taxon>Bacteria</taxon>
        <taxon>Bacillati</taxon>
        <taxon>Bacillota</taxon>
        <taxon>Clostridia</taxon>
        <taxon>Eubacteriales</taxon>
        <taxon>Clostridiaceae</taxon>
        <taxon>Clostridium</taxon>
    </lineage>
</organism>
<accession>A0A401UPY7</accession>
<reference evidence="1 2" key="1">
    <citation type="submission" date="2018-11" db="EMBL/GenBank/DDBJ databases">
        <title>Genome sequencing and assembly of Clostridium tagluense strain A121.</title>
        <authorList>
            <person name="Murakami T."/>
            <person name="Segawa T."/>
            <person name="Shcherbakova V.A."/>
            <person name="Mori H."/>
            <person name="Yoshimura Y."/>
        </authorList>
    </citation>
    <scope>NUCLEOTIDE SEQUENCE [LARGE SCALE GENOMIC DNA]</scope>
    <source>
        <strain evidence="1 2">A121</strain>
    </source>
</reference>
<evidence type="ECO:0000313" key="1">
    <source>
        <dbReference type="EMBL" id="GCD11581.1"/>
    </source>
</evidence>
<keyword evidence="2" id="KW-1185">Reference proteome</keyword>
<dbReference type="EMBL" id="BHYK01000019">
    <property type="protein sequence ID" value="GCD11581.1"/>
    <property type="molecule type" value="Genomic_DNA"/>
</dbReference>
<comment type="caution">
    <text evidence="1">The sequence shown here is derived from an EMBL/GenBank/DDBJ whole genome shotgun (WGS) entry which is preliminary data.</text>
</comment>
<evidence type="ECO:0008006" key="3">
    <source>
        <dbReference type="Google" id="ProtNLM"/>
    </source>
</evidence>
<dbReference type="OrthoDB" id="2666736at2"/>
<dbReference type="Proteomes" id="UP000287872">
    <property type="component" value="Unassembled WGS sequence"/>
</dbReference>
<evidence type="ECO:0000313" key="2">
    <source>
        <dbReference type="Proteomes" id="UP000287872"/>
    </source>
</evidence>
<protein>
    <recommendedName>
        <fullName evidence="3">Lipoprotein</fullName>
    </recommendedName>
</protein>
<gene>
    <name evidence="1" type="ORF">Ctaglu_32040</name>
</gene>
<dbReference type="PROSITE" id="PS51257">
    <property type="entry name" value="PROKAR_LIPOPROTEIN"/>
    <property type="match status" value="1"/>
</dbReference>